<sequence length="371" mass="42105">MADTNEMSSEQQQHQRFGLPGFRFHPTEEELVEFYLKNMIFGKKLSLDVIGYLNIYRYDPRELPRLAKTDGEREWYFYVPRDRKHGSNGRPNRTTEKGFWKATGSDRKIWRMSEPKRQIGLRKTLVFYQGRAPRGTKTDWVMNEYRLPDSSRNLHICSVSIILQDIVLCKIYRKATPLRVLEQRAGMEEQQQQFFMNETTSTTMVDTNNFKTNFNHTPLSSSSSPSMDTATTTMSMSPDPWATTSGPLHEILGPMPAVGPNGYMPFMMKTEAADLATNYNDDGYYGDDGIGDYKTVPSAADVVSASCTLLQQFPPPAAGAEGKVMNHCKLPELQVPSKLSVTMGDWSQDPFCLISPWLHQNLTPLATLLNL</sequence>
<feature type="domain" description="NAC" evidence="6">
    <location>
        <begin position="18"/>
        <end position="174"/>
    </location>
</feature>
<evidence type="ECO:0000313" key="7">
    <source>
        <dbReference type="EMBL" id="CAI0469057.1"/>
    </source>
</evidence>
<dbReference type="EMBL" id="CAMGYJ010000008">
    <property type="protein sequence ID" value="CAI0469057.1"/>
    <property type="molecule type" value="Genomic_DNA"/>
</dbReference>
<dbReference type="PANTHER" id="PTHR31744">
    <property type="entry name" value="PROTEIN CUP-SHAPED COTYLEDON 2-RELATED"/>
    <property type="match status" value="1"/>
</dbReference>
<dbReference type="GO" id="GO:0003677">
    <property type="term" value="F:DNA binding"/>
    <property type="evidence" value="ECO:0007669"/>
    <property type="project" value="UniProtKB-KW"/>
</dbReference>
<dbReference type="PROSITE" id="PS51005">
    <property type="entry name" value="NAC"/>
    <property type="match status" value="1"/>
</dbReference>
<evidence type="ECO:0000256" key="4">
    <source>
        <dbReference type="ARBA" id="ARBA00023242"/>
    </source>
</evidence>
<dbReference type="InterPro" id="IPR003441">
    <property type="entry name" value="NAC-dom"/>
</dbReference>
<evidence type="ECO:0000259" key="6">
    <source>
        <dbReference type="PROSITE" id="PS51005"/>
    </source>
</evidence>
<evidence type="ECO:0000256" key="3">
    <source>
        <dbReference type="ARBA" id="ARBA00023163"/>
    </source>
</evidence>
<organism evidence="7 8">
    <name type="scientific">Linum tenue</name>
    <dbReference type="NCBI Taxonomy" id="586396"/>
    <lineage>
        <taxon>Eukaryota</taxon>
        <taxon>Viridiplantae</taxon>
        <taxon>Streptophyta</taxon>
        <taxon>Embryophyta</taxon>
        <taxon>Tracheophyta</taxon>
        <taxon>Spermatophyta</taxon>
        <taxon>Magnoliopsida</taxon>
        <taxon>eudicotyledons</taxon>
        <taxon>Gunneridae</taxon>
        <taxon>Pentapetalae</taxon>
        <taxon>rosids</taxon>
        <taxon>fabids</taxon>
        <taxon>Malpighiales</taxon>
        <taxon>Linaceae</taxon>
        <taxon>Linum</taxon>
    </lineage>
</organism>
<comment type="caution">
    <text evidence="7">The sequence shown here is derived from an EMBL/GenBank/DDBJ whole genome shotgun (WGS) entry which is preliminary data.</text>
</comment>
<dbReference type="PANTHER" id="PTHR31744:SF79">
    <property type="entry name" value="NAC DOMAIN-CONTAINING PROTEIN"/>
    <property type="match status" value="1"/>
</dbReference>
<dbReference type="Proteomes" id="UP001154282">
    <property type="component" value="Unassembled WGS sequence"/>
</dbReference>
<evidence type="ECO:0000313" key="8">
    <source>
        <dbReference type="Proteomes" id="UP001154282"/>
    </source>
</evidence>
<keyword evidence="8" id="KW-1185">Reference proteome</keyword>
<dbReference type="AlphaFoldDB" id="A0AAV0PCW4"/>
<name>A0AAV0PCW4_9ROSI</name>
<protein>
    <recommendedName>
        <fullName evidence="6">NAC domain-containing protein</fullName>
    </recommendedName>
</protein>
<dbReference type="Pfam" id="PF02365">
    <property type="entry name" value="NAM"/>
    <property type="match status" value="1"/>
</dbReference>
<dbReference type="InterPro" id="IPR036093">
    <property type="entry name" value="NAC_dom_sf"/>
</dbReference>
<dbReference type="SUPFAM" id="SSF101941">
    <property type="entry name" value="NAC domain"/>
    <property type="match status" value="1"/>
</dbReference>
<evidence type="ECO:0000256" key="5">
    <source>
        <dbReference type="SAM" id="MobiDB-lite"/>
    </source>
</evidence>
<keyword evidence="3" id="KW-0804">Transcription</keyword>
<accession>A0AAV0PCW4</accession>
<feature type="region of interest" description="Disordered" evidence="5">
    <location>
        <begin position="215"/>
        <end position="234"/>
    </location>
</feature>
<keyword evidence="1" id="KW-0805">Transcription regulation</keyword>
<keyword evidence="2" id="KW-0238">DNA-binding</keyword>
<proteinExistence type="predicted"/>
<dbReference type="GO" id="GO:0006355">
    <property type="term" value="P:regulation of DNA-templated transcription"/>
    <property type="evidence" value="ECO:0007669"/>
    <property type="project" value="InterPro"/>
</dbReference>
<dbReference type="Gene3D" id="2.170.150.80">
    <property type="entry name" value="NAC domain"/>
    <property type="match status" value="1"/>
</dbReference>
<reference evidence="7" key="1">
    <citation type="submission" date="2022-08" db="EMBL/GenBank/DDBJ databases">
        <authorList>
            <person name="Gutierrez-Valencia J."/>
        </authorList>
    </citation>
    <scope>NUCLEOTIDE SEQUENCE</scope>
</reference>
<keyword evidence="4" id="KW-0539">Nucleus</keyword>
<evidence type="ECO:0000256" key="2">
    <source>
        <dbReference type="ARBA" id="ARBA00023125"/>
    </source>
</evidence>
<gene>
    <name evidence="7" type="ORF">LITE_LOCUS38033</name>
</gene>
<evidence type="ECO:0000256" key="1">
    <source>
        <dbReference type="ARBA" id="ARBA00023015"/>
    </source>
</evidence>
<feature type="compositionally biased region" description="Low complexity" evidence="5">
    <location>
        <begin position="220"/>
        <end position="234"/>
    </location>
</feature>